<dbReference type="Gene3D" id="1.20.1250.20">
    <property type="entry name" value="MFS general substrate transporter like domains"/>
    <property type="match status" value="1"/>
</dbReference>
<gene>
    <name evidence="11" type="ORF">PRZ48_012391</name>
</gene>
<feature type="transmembrane region" description="Helical" evidence="9">
    <location>
        <begin position="447"/>
        <end position="465"/>
    </location>
</feature>
<sequence>MGLLDHKGLLGGHISGTALQTGVCITAASGFLLFGYDQGIMSGIITEPIFLETFPQMEPMNKSGAIQALVVAIYEIGCLIGSFSIVWLGDILGRRKSVLIGTLIMLVGTAIQASSYGMAQMIVGRIVTGVGNGMNTSSIPVWQAEMAPPKIRGFLVLFEGALITGGIALSYWINYGFWFITQYGSVQWRVPIALQAAFGIMLIIGVLLYPESPRWLIKKGEQEDADEARKVLAVLENKDVDDPSLISDIEEMQRVNAITESTPLTAKEMLSNGKEMNLWRLTVACLSQAFQQLGGLNLVTYYATTVFEDSLGFDAELSRLMTGCLGTEFFIAALVALVVVDRLGRRKLMLWGAIGMGTCLLIVGACLSKATEEYKAPAYAATVFIFIYNTCFAIGWLGVTWLYPAEVTPIRIRAEANGFSTCSNWLINYGVVQLAPIMINKISWQTYFVFMCFNYMHVPVVFWFFPETNGYKLEAMDAIFEKAHEKGENPVWTERKFRKGKETIDLEKHEHHGAGEDSDPEGALRGAEIEKEEMANDEGVHTGTLH</sequence>
<feature type="transmembrane region" description="Helical" evidence="9">
    <location>
        <begin position="278"/>
        <end position="300"/>
    </location>
</feature>
<dbReference type="InterPro" id="IPR005829">
    <property type="entry name" value="Sugar_transporter_CS"/>
</dbReference>
<feature type="transmembrane region" description="Helical" evidence="9">
    <location>
        <begin position="376"/>
        <end position="403"/>
    </location>
</feature>
<evidence type="ECO:0000256" key="1">
    <source>
        <dbReference type="ARBA" id="ARBA00004141"/>
    </source>
</evidence>
<evidence type="ECO:0000313" key="11">
    <source>
        <dbReference type="EMBL" id="KAK4496411.1"/>
    </source>
</evidence>
<dbReference type="PANTHER" id="PTHR48022:SF68">
    <property type="entry name" value="MAJOR FACILITATOR SUPERFAMILY (MFS) PROFILE DOMAIN-CONTAINING PROTEIN-RELATED"/>
    <property type="match status" value="1"/>
</dbReference>
<dbReference type="InterPro" id="IPR050360">
    <property type="entry name" value="MFS_Sugar_Transporters"/>
</dbReference>
<evidence type="ECO:0000256" key="7">
    <source>
        <dbReference type="RuleBase" id="RU003346"/>
    </source>
</evidence>
<dbReference type="SUPFAM" id="SSF103473">
    <property type="entry name" value="MFS general substrate transporter"/>
    <property type="match status" value="1"/>
</dbReference>
<dbReference type="PROSITE" id="PS50850">
    <property type="entry name" value="MFS"/>
    <property type="match status" value="1"/>
</dbReference>
<evidence type="ECO:0000313" key="12">
    <source>
        <dbReference type="Proteomes" id="UP001305779"/>
    </source>
</evidence>
<dbReference type="InterPro" id="IPR020846">
    <property type="entry name" value="MFS_dom"/>
</dbReference>
<dbReference type="Pfam" id="PF00083">
    <property type="entry name" value="Sugar_tr"/>
    <property type="match status" value="1"/>
</dbReference>
<evidence type="ECO:0000259" key="10">
    <source>
        <dbReference type="PROSITE" id="PS50850"/>
    </source>
</evidence>
<evidence type="ECO:0000256" key="3">
    <source>
        <dbReference type="ARBA" id="ARBA00022448"/>
    </source>
</evidence>
<comment type="similarity">
    <text evidence="2 7">Belongs to the major facilitator superfamily. Sugar transporter (TC 2.A.1.1) family.</text>
</comment>
<feature type="region of interest" description="Disordered" evidence="8">
    <location>
        <begin position="504"/>
        <end position="546"/>
    </location>
</feature>
<dbReference type="InterPro" id="IPR003663">
    <property type="entry name" value="Sugar/inositol_transpt"/>
</dbReference>
<feature type="compositionally biased region" description="Basic and acidic residues" evidence="8">
    <location>
        <begin position="527"/>
        <end position="540"/>
    </location>
</feature>
<proteinExistence type="inferred from homology"/>
<evidence type="ECO:0000256" key="8">
    <source>
        <dbReference type="SAM" id="MobiDB-lite"/>
    </source>
</evidence>
<organism evidence="11 12">
    <name type="scientific">Zasmidium cellare</name>
    <name type="common">Wine cellar mold</name>
    <name type="synonym">Racodium cellare</name>
    <dbReference type="NCBI Taxonomy" id="395010"/>
    <lineage>
        <taxon>Eukaryota</taxon>
        <taxon>Fungi</taxon>
        <taxon>Dikarya</taxon>
        <taxon>Ascomycota</taxon>
        <taxon>Pezizomycotina</taxon>
        <taxon>Dothideomycetes</taxon>
        <taxon>Dothideomycetidae</taxon>
        <taxon>Mycosphaerellales</taxon>
        <taxon>Mycosphaerellaceae</taxon>
        <taxon>Zasmidium</taxon>
    </lineage>
</organism>
<feature type="transmembrane region" description="Helical" evidence="9">
    <location>
        <begin position="154"/>
        <end position="172"/>
    </location>
</feature>
<dbReference type="NCBIfam" id="TIGR00879">
    <property type="entry name" value="SP"/>
    <property type="match status" value="1"/>
</dbReference>
<keyword evidence="4 9" id="KW-0812">Transmembrane</keyword>
<dbReference type="PRINTS" id="PR00171">
    <property type="entry name" value="SUGRTRNSPORT"/>
</dbReference>
<accession>A0ABR0E4R0</accession>
<keyword evidence="3 7" id="KW-0813">Transport</keyword>
<evidence type="ECO:0000256" key="5">
    <source>
        <dbReference type="ARBA" id="ARBA00022989"/>
    </source>
</evidence>
<feature type="compositionally biased region" description="Basic and acidic residues" evidence="8">
    <location>
        <begin position="504"/>
        <end position="515"/>
    </location>
</feature>
<feature type="transmembrane region" description="Helical" evidence="9">
    <location>
        <begin position="192"/>
        <end position="209"/>
    </location>
</feature>
<evidence type="ECO:0000256" key="9">
    <source>
        <dbReference type="SAM" id="Phobius"/>
    </source>
</evidence>
<feature type="transmembrane region" description="Helical" evidence="9">
    <location>
        <begin position="65"/>
        <end position="86"/>
    </location>
</feature>
<dbReference type="Proteomes" id="UP001305779">
    <property type="component" value="Unassembled WGS sequence"/>
</dbReference>
<comment type="subcellular location">
    <subcellularLocation>
        <location evidence="1">Membrane</location>
        <topology evidence="1">Multi-pass membrane protein</topology>
    </subcellularLocation>
</comment>
<feature type="domain" description="Major facilitator superfamily (MFS) profile" evidence="10">
    <location>
        <begin position="23"/>
        <end position="469"/>
    </location>
</feature>
<dbReference type="PROSITE" id="PS00216">
    <property type="entry name" value="SUGAR_TRANSPORT_1"/>
    <property type="match status" value="1"/>
</dbReference>
<evidence type="ECO:0000256" key="2">
    <source>
        <dbReference type="ARBA" id="ARBA00010992"/>
    </source>
</evidence>
<keyword evidence="12" id="KW-1185">Reference proteome</keyword>
<protein>
    <recommendedName>
        <fullName evidence="10">Major facilitator superfamily (MFS) profile domain-containing protein</fullName>
    </recommendedName>
</protein>
<evidence type="ECO:0000256" key="4">
    <source>
        <dbReference type="ARBA" id="ARBA00022692"/>
    </source>
</evidence>
<dbReference type="InterPro" id="IPR005828">
    <property type="entry name" value="MFS_sugar_transport-like"/>
</dbReference>
<evidence type="ECO:0000256" key="6">
    <source>
        <dbReference type="ARBA" id="ARBA00023136"/>
    </source>
</evidence>
<reference evidence="11 12" key="1">
    <citation type="journal article" date="2023" name="G3 (Bethesda)">
        <title>A chromosome-level genome assembly of Zasmidium syzygii isolated from banana leaves.</title>
        <authorList>
            <person name="van Westerhoven A.C."/>
            <person name="Mehrabi R."/>
            <person name="Talebi R."/>
            <person name="Steentjes M.B.F."/>
            <person name="Corcolon B."/>
            <person name="Chong P.A."/>
            <person name="Kema G.H.J."/>
            <person name="Seidl M.F."/>
        </authorList>
    </citation>
    <scope>NUCLEOTIDE SEQUENCE [LARGE SCALE GENOMIC DNA]</scope>
    <source>
        <strain evidence="11 12">P124</strain>
    </source>
</reference>
<feature type="transmembrane region" description="Helical" evidence="9">
    <location>
        <begin position="98"/>
        <end position="116"/>
    </location>
</feature>
<keyword evidence="6 9" id="KW-0472">Membrane</keyword>
<dbReference type="EMBL" id="JAXOVC010000010">
    <property type="protein sequence ID" value="KAK4496411.1"/>
    <property type="molecule type" value="Genomic_DNA"/>
</dbReference>
<keyword evidence="5 9" id="KW-1133">Transmembrane helix</keyword>
<feature type="transmembrane region" description="Helical" evidence="9">
    <location>
        <begin position="348"/>
        <end position="370"/>
    </location>
</feature>
<dbReference type="InterPro" id="IPR036259">
    <property type="entry name" value="MFS_trans_sf"/>
</dbReference>
<comment type="caution">
    <text evidence="11">The sequence shown here is derived from an EMBL/GenBank/DDBJ whole genome shotgun (WGS) entry which is preliminary data.</text>
</comment>
<dbReference type="PANTHER" id="PTHR48022">
    <property type="entry name" value="PLASTIDIC GLUCOSE TRANSPORTER 4"/>
    <property type="match status" value="1"/>
</dbReference>
<name>A0ABR0E4R0_ZASCE</name>
<feature type="transmembrane region" description="Helical" evidence="9">
    <location>
        <begin position="320"/>
        <end position="341"/>
    </location>
</feature>